<dbReference type="SFLD" id="SFLDG01129">
    <property type="entry name" value="C1.5:_HAD__Beta-PGM__Phosphata"/>
    <property type="match status" value="1"/>
</dbReference>
<evidence type="ECO:0008006" key="7">
    <source>
        <dbReference type="Google" id="ProtNLM"/>
    </source>
</evidence>
<dbReference type="SFLD" id="SFLDS00003">
    <property type="entry name" value="Haloacid_Dehalogenase"/>
    <property type="match status" value="1"/>
</dbReference>
<dbReference type="SUPFAM" id="SSF56784">
    <property type="entry name" value="HAD-like"/>
    <property type="match status" value="1"/>
</dbReference>
<dbReference type="NCBIfam" id="TIGR01509">
    <property type="entry name" value="HAD-SF-IA-v3"/>
    <property type="match status" value="1"/>
</dbReference>
<accession>A0AAV9IQR3</accession>
<dbReference type="Proteomes" id="UP001301350">
    <property type="component" value="Unassembled WGS sequence"/>
</dbReference>
<dbReference type="InterPro" id="IPR051600">
    <property type="entry name" value="Beta-PGM-like"/>
</dbReference>
<dbReference type="InterPro" id="IPR023214">
    <property type="entry name" value="HAD_sf"/>
</dbReference>
<dbReference type="GO" id="GO:0046872">
    <property type="term" value="F:metal ion binding"/>
    <property type="evidence" value="ECO:0007669"/>
    <property type="project" value="UniProtKB-KW"/>
</dbReference>
<evidence type="ECO:0000256" key="1">
    <source>
        <dbReference type="ARBA" id="ARBA00001946"/>
    </source>
</evidence>
<evidence type="ECO:0000256" key="2">
    <source>
        <dbReference type="ARBA" id="ARBA00022723"/>
    </source>
</evidence>
<keyword evidence="4" id="KW-0119">Carbohydrate metabolism</keyword>
<gene>
    <name evidence="5" type="ORF">CDCA_CDCA02G0619</name>
</gene>
<sequence>MAWIYFLAPTYPLSSSPRISRCGTFTHRALSSRSSSMLARRDASVRVLLSEANLARLRGLSRALKVKPATAVRAVLETYMSALEMAETKAVVFDMDGVLCDSEVLSRRAAVDLFAEVHGVQVQERDFADFTGQGEAFFLKGVADRYQVQGFDVEAAKAAFFRIYLSKYTPQLEPFPGVKRLIDTLKTRGVRVALASSADAVKVDGNLNAIGIPRDTFDYVTHSDSIPRKKPAPDIFLAAAAGLGLEPRACVVIEDSEAGVVAAKAAGMRCVAVATSLSRNRLWKAGADTVLDSPEEITESDLIVTPEVAQLFQK</sequence>
<dbReference type="EMBL" id="JANCYW010000002">
    <property type="protein sequence ID" value="KAK4534594.1"/>
    <property type="molecule type" value="Genomic_DNA"/>
</dbReference>
<evidence type="ECO:0000313" key="5">
    <source>
        <dbReference type="EMBL" id="KAK4534594.1"/>
    </source>
</evidence>
<dbReference type="InterPro" id="IPR036412">
    <property type="entry name" value="HAD-like_sf"/>
</dbReference>
<keyword evidence="2" id="KW-0479">Metal-binding</keyword>
<dbReference type="PANTHER" id="PTHR46193">
    <property type="entry name" value="6-PHOSPHOGLUCONATE PHOSPHATASE"/>
    <property type="match status" value="1"/>
</dbReference>
<dbReference type="PRINTS" id="PR00413">
    <property type="entry name" value="HADHALOGNASE"/>
</dbReference>
<keyword evidence="3" id="KW-0460">Magnesium</keyword>
<organism evidence="5 6">
    <name type="scientific">Cyanidium caldarium</name>
    <name type="common">Red alga</name>
    <dbReference type="NCBI Taxonomy" id="2771"/>
    <lineage>
        <taxon>Eukaryota</taxon>
        <taxon>Rhodophyta</taxon>
        <taxon>Bangiophyceae</taxon>
        <taxon>Cyanidiales</taxon>
        <taxon>Cyanidiaceae</taxon>
        <taxon>Cyanidium</taxon>
    </lineage>
</organism>
<comment type="caution">
    <text evidence="5">The sequence shown here is derived from an EMBL/GenBank/DDBJ whole genome shotgun (WGS) entry which is preliminary data.</text>
</comment>
<reference evidence="5 6" key="1">
    <citation type="submission" date="2022-07" db="EMBL/GenBank/DDBJ databases">
        <title>Genome-wide signatures of adaptation to extreme environments.</title>
        <authorList>
            <person name="Cho C.H."/>
            <person name="Yoon H.S."/>
        </authorList>
    </citation>
    <scope>NUCLEOTIDE SEQUENCE [LARGE SCALE GENOMIC DNA]</scope>
    <source>
        <strain evidence="5 6">DBV 063 E5</strain>
    </source>
</reference>
<keyword evidence="6" id="KW-1185">Reference proteome</keyword>
<dbReference type="Gene3D" id="1.10.150.240">
    <property type="entry name" value="Putative phosphatase, domain 2"/>
    <property type="match status" value="1"/>
</dbReference>
<evidence type="ECO:0000313" key="6">
    <source>
        <dbReference type="Proteomes" id="UP001301350"/>
    </source>
</evidence>
<dbReference type="AlphaFoldDB" id="A0AAV9IQR3"/>
<dbReference type="SFLD" id="SFLDG01135">
    <property type="entry name" value="C1.5.6:_HAD__Beta-PGM__Phospha"/>
    <property type="match status" value="1"/>
</dbReference>
<name>A0AAV9IQR3_CYACA</name>
<evidence type="ECO:0000256" key="4">
    <source>
        <dbReference type="ARBA" id="ARBA00023277"/>
    </source>
</evidence>
<evidence type="ECO:0000256" key="3">
    <source>
        <dbReference type="ARBA" id="ARBA00022842"/>
    </source>
</evidence>
<protein>
    <recommendedName>
        <fullName evidence="7">HAD family phosphatase</fullName>
    </recommendedName>
</protein>
<proteinExistence type="predicted"/>
<dbReference type="Pfam" id="PF00702">
    <property type="entry name" value="Hydrolase"/>
    <property type="match status" value="1"/>
</dbReference>
<dbReference type="PANTHER" id="PTHR46193:SF18">
    <property type="entry name" value="HEXITOL PHOSPHATASE B"/>
    <property type="match status" value="1"/>
</dbReference>
<comment type="cofactor">
    <cofactor evidence="1">
        <name>Mg(2+)</name>
        <dbReference type="ChEBI" id="CHEBI:18420"/>
    </cofactor>
</comment>
<dbReference type="InterPro" id="IPR023198">
    <property type="entry name" value="PGP-like_dom2"/>
</dbReference>
<dbReference type="GO" id="GO:0003824">
    <property type="term" value="F:catalytic activity"/>
    <property type="evidence" value="ECO:0007669"/>
    <property type="project" value="UniProtKB-ARBA"/>
</dbReference>
<dbReference type="InterPro" id="IPR006439">
    <property type="entry name" value="HAD-SF_hydro_IA"/>
</dbReference>
<dbReference type="Gene3D" id="3.40.50.1000">
    <property type="entry name" value="HAD superfamily/HAD-like"/>
    <property type="match status" value="1"/>
</dbReference>